<feature type="domain" description="Glycoside hydrolase family 3 N-terminal" evidence="6">
    <location>
        <begin position="30"/>
        <end position="301"/>
    </location>
</feature>
<accession>A0A366DYI1</accession>
<comment type="similarity">
    <text evidence="2">Belongs to the glycosyl hydrolase 3 family.</text>
</comment>
<keyword evidence="4" id="KW-0378">Hydrolase</keyword>
<dbReference type="GO" id="GO:0004563">
    <property type="term" value="F:beta-N-acetylhexosaminidase activity"/>
    <property type="evidence" value="ECO:0007669"/>
    <property type="project" value="UniProtKB-EC"/>
</dbReference>
<evidence type="ECO:0000256" key="4">
    <source>
        <dbReference type="ARBA" id="ARBA00022801"/>
    </source>
</evidence>
<evidence type="ECO:0000256" key="3">
    <source>
        <dbReference type="ARBA" id="ARBA00012663"/>
    </source>
</evidence>
<keyword evidence="5" id="KW-0326">Glycosidase</keyword>
<dbReference type="EMBL" id="QNRH01000004">
    <property type="protein sequence ID" value="RBO95143.1"/>
    <property type="molecule type" value="Genomic_DNA"/>
</dbReference>
<dbReference type="InterPro" id="IPR036962">
    <property type="entry name" value="Glyco_hydro_3_N_sf"/>
</dbReference>
<dbReference type="PANTHER" id="PTHR30480:SF13">
    <property type="entry name" value="BETA-HEXOSAMINIDASE"/>
    <property type="match status" value="1"/>
</dbReference>
<dbReference type="RefSeq" id="WP_281011642.1">
    <property type="nucleotide sequence ID" value="NZ_JBHEEG010000001.1"/>
</dbReference>
<organism evidence="7 8">
    <name type="scientific">Pseudochrobactrum asaccharolyticum</name>
    <dbReference type="NCBI Taxonomy" id="354351"/>
    <lineage>
        <taxon>Bacteria</taxon>
        <taxon>Pseudomonadati</taxon>
        <taxon>Pseudomonadota</taxon>
        <taxon>Alphaproteobacteria</taxon>
        <taxon>Hyphomicrobiales</taxon>
        <taxon>Brucellaceae</taxon>
        <taxon>Pseudochrobactrum</taxon>
    </lineage>
</organism>
<comment type="catalytic activity">
    <reaction evidence="1">
        <text>Hydrolysis of terminal non-reducing N-acetyl-D-hexosamine residues in N-acetyl-beta-D-hexosaminides.</text>
        <dbReference type="EC" id="3.2.1.52"/>
    </reaction>
</comment>
<dbReference type="EC" id="3.2.1.52" evidence="3"/>
<dbReference type="InterPro" id="IPR001764">
    <property type="entry name" value="Glyco_hydro_3_N"/>
</dbReference>
<keyword evidence="8" id="KW-1185">Reference proteome</keyword>
<protein>
    <recommendedName>
        <fullName evidence="3">beta-N-acetylhexosaminidase</fullName>
        <ecNumber evidence="3">3.2.1.52</ecNumber>
    </recommendedName>
</protein>
<evidence type="ECO:0000256" key="1">
    <source>
        <dbReference type="ARBA" id="ARBA00001231"/>
    </source>
</evidence>
<evidence type="ECO:0000256" key="2">
    <source>
        <dbReference type="ARBA" id="ARBA00005336"/>
    </source>
</evidence>
<evidence type="ECO:0000259" key="6">
    <source>
        <dbReference type="Pfam" id="PF00933"/>
    </source>
</evidence>
<evidence type="ECO:0000313" key="8">
    <source>
        <dbReference type="Proteomes" id="UP000252893"/>
    </source>
</evidence>
<evidence type="ECO:0000256" key="5">
    <source>
        <dbReference type="ARBA" id="ARBA00023295"/>
    </source>
</evidence>
<name>A0A366DYI1_9HYPH</name>
<dbReference type="Gene3D" id="3.20.20.300">
    <property type="entry name" value="Glycoside hydrolase, family 3, N-terminal domain"/>
    <property type="match status" value="1"/>
</dbReference>
<dbReference type="NCBIfam" id="NF003740">
    <property type="entry name" value="PRK05337.1"/>
    <property type="match status" value="1"/>
</dbReference>
<dbReference type="PANTHER" id="PTHR30480">
    <property type="entry name" value="BETA-HEXOSAMINIDASE-RELATED"/>
    <property type="match status" value="1"/>
</dbReference>
<dbReference type="Pfam" id="PF00933">
    <property type="entry name" value="Glyco_hydro_3"/>
    <property type="match status" value="1"/>
</dbReference>
<sequence length="341" mass="37160">MTFKAMITGFEGTMLTEAEQELFRRIRPWGFILFARNVESLEQLRALTTQIREVTGREETLIFIDQEGGRVQRLRPPLVPNYPSASQIGTLYEQDEEKGMRAAWLLGRLHAFDLMSVGINANCLPVLDVPVEGSHEVIGSRAYSHDPETVAVLGNAVAEGLMAGGVLPVMKHMPGHGRAFADSHKELPSVDAPLSELCARDFVPFCQLDDLPAAMTAHIVYKALDPERPATLSPVVINCVIRDMLDYDGLLMSDDISMKALSGNLDDIARDIIAAGCDVVLHCSGVLEETVAVAAAIPELKDESLRRAELAEVFAGEADLSNEAAIRAEFDAFFPVEVATA</sequence>
<gene>
    <name evidence="7" type="ORF">DFR47_104512</name>
</gene>
<dbReference type="GO" id="GO:0009254">
    <property type="term" value="P:peptidoglycan turnover"/>
    <property type="evidence" value="ECO:0007669"/>
    <property type="project" value="TreeGrafter"/>
</dbReference>
<comment type="caution">
    <text evidence="7">The sequence shown here is derived from an EMBL/GenBank/DDBJ whole genome shotgun (WGS) entry which is preliminary data.</text>
</comment>
<dbReference type="InterPro" id="IPR050226">
    <property type="entry name" value="NagZ_Beta-hexosaminidase"/>
</dbReference>
<dbReference type="Proteomes" id="UP000252893">
    <property type="component" value="Unassembled WGS sequence"/>
</dbReference>
<proteinExistence type="inferred from homology"/>
<evidence type="ECO:0000313" key="7">
    <source>
        <dbReference type="EMBL" id="RBO95143.1"/>
    </source>
</evidence>
<dbReference type="InterPro" id="IPR017853">
    <property type="entry name" value="GH"/>
</dbReference>
<dbReference type="SUPFAM" id="SSF51445">
    <property type="entry name" value="(Trans)glycosidases"/>
    <property type="match status" value="1"/>
</dbReference>
<dbReference type="AlphaFoldDB" id="A0A366DYI1"/>
<reference evidence="7 8" key="1">
    <citation type="submission" date="2018-06" db="EMBL/GenBank/DDBJ databases">
        <title>Genomic Encyclopedia of Type Strains, Phase IV (KMG-IV): sequencing the most valuable type-strain genomes for metagenomic binning, comparative biology and taxonomic classification.</title>
        <authorList>
            <person name="Goeker M."/>
        </authorList>
    </citation>
    <scope>NUCLEOTIDE SEQUENCE [LARGE SCALE GENOMIC DNA]</scope>
    <source>
        <strain evidence="7 8">DSM 25619</strain>
    </source>
</reference>
<dbReference type="GO" id="GO:0005975">
    <property type="term" value="P:carbohydrate metabolic process"/>
    <property type="evidence" value="ECO:0007669"/>
    <property type="project" value="InterPro"/>
</dbReference>